<proteinExistence type="predicted"/>
<dbReference type="Pfam" id="PF00535">
    <property type="entry name" value="Glycos_transf_2"/>
    <property type="match status" value="1"/>
</dbReference>
<protein>
    <recommendedName>
        <fullName evidence="1">Glycosyltransferase 2-like domain-containing protein</fullName>
    </recommendedName>
</protein>
<dbReference type="AlphaFoldDB" id="A0A1Y1RWT3"/>
<reference evidence="2 3" key="1">
    <citation type="submission" date="2017-03" db="EMBL/GenBank/DDBJ databases">
        <title>Draft Genome sequence of Marispirochaeta sp. strain JC444.</title>
        <authorList>
            <person name="Shivani Y."/>
            <person name="Subhash Y."/>
            <person name="Sasikala C."/>
            <person name="Ramana C."/>
        </authorList>
    </citation>
    <scope>NUCLEOTIDE SEQUENCE [LARGE SCALE GENOMIC DNA]</scope>
    <source>
        <strain evidence="2 3">JC444</strain>
    </source>
</reference>
<dbReference type="Proteomes" id="UP000192343">
    <property type="component" value="Unassembled WGS sequence"/>
</dbReference>
<evidence type="ECO:0000313" key="3">
    <source>
        <dbReference type="Proteomes" id="UP000192343"/>
    </source>
</evidence>
<accession>A0A1Y1RWT3</accession>
<dbReference type="STRING" id="1963862.B4O97_11945"/>
<dbReference type="RefSeq" id="WP_083051097.1">
    <property type="nucleotide sequence ID" value="NZ_MWQY01000012.1"/>
</dbReference>
<dbReference type="PANTHER" id="PTHR22916:SF3">
    <property type="entry name" value="UDP-GLCNAC:BETAGAL BETA-1,3-N-ACETYLGLUCOSAMINYLTRANSFERASE-LIKE PROTEIN 1"/>
    <property type="match status" value="1"/>
</dbReference>
<dbReference type="GO" id="GO:0016758">
    <property type="term" value="F:hexosyltransferase activity"/>
    <property type="evidence" value="ECO:0007669"/>
    <property type="project" value="UniProtKB-ARBA"/>
</dbReference>
<dbReference type="EMBL" id="MWQY01000012">
    <property type="protein sequence ID" value="ORC34652.1"/>
    <property type="molecule type" value="Genomic_DNA"/>
</dbReference>
<dbReference type="Gene3D" id="3.90.550.10">
    <property type="entry name" value="Spore Coat Polysaccharide Biosynthesis Protein SpsA, Chain A"/>
    <property type="match status" value="1"/>
</dbReference>
<evidence type="ECO:0000313" key="2">
    <source>
        <dbReference type="EMBL" id="ORC34652.1"/>
    </source>
</evidence>
<keyword evidence="3" id="KW-1185">Reference proteome</keyword>
<sequence length="285" mass="32663">MHSTQARVSVIIPTYKRPIELKRALDSVLLQDYTDYEILVIDDNPPQSETRRATEELISSLEGPIVHIKNKESLGGAGARNEGIRQAKGELIAFLDDDDQWLAGKLRAQVELLDSLDKNVCSVDTGFYEVDETKDTRKIVEPALRGAIFDELLVKHKGRAPKLSTMLCRAAALREVGMFDPELPARQDLDLYLRLARKYTFEYIKEPLAVKYIHSSGRITGNVQSKIRAFDLYYRKYHDDFCSRPPLHRIFLRKQALWLLVARQYRRGLATLLRSIVPICHGNRK</sequence>
<dbReference type="InterPro" id="IPR001173">
    <property type="entry name" value="Glyco_trans_2-like"/>
</dbReference>
<gene>
    <name evidence="2" type="ORF">B4O97_11945</name>
</gene>
<dbReference type="InterPro" id="IPR029044">
    <property type="entry name" value="Nucleotide-diphossugar_trans"/>
</dbReference>
<dbReference type="CDD" id="cd00761">
    <property type="entry name" value="Glyco_tranf_GTA_type"/>
    <property type="match status" value="1"/>
</dbReference>
<feature type="domain" description="Glycosyltransferase 2-like" evidence="1">
    <location>
        <begin position="9"/>
        <end position="139"/>
    </location>
</feature>
<dbReference type="PANTHER" id="PTHR22916">
    <property type="entry name" value="GLYCOSYLTRANSFERASE"/>
    <property type="match status" value="1"/>
</dbReference>
<name>A0A1Y1RWT3_9SPIO</name>
<dbReference type="OrthoDB" id="305760at2"/>
<dbReference type="SUPFAM" id="SSF53448">
    <property type="entry name" value="Nucleotide-diphospho-sugar transferases"/>
    <property type="match status" value="1"/>
</dbReference>
<organism evidence="2 3">
    <name type="scientific">Marispirochaeta aestuarii</name>
    <dbReference type="NCBI Taxonomy" id="1963862"/>
    <lineage>
        <taxon>Bacteria</taxon>
        <taxon>Pseudomonadati</taxon>
        <taxon>Spirochaetota</taxon>
        <taxon>Spirochaetia</taxon>
        <taxon>Spirochaetales</taxon>
        <taxon>Spirochaetaceae</taxon>
        <taxon>Marispirochaeta</taxon>
    </lineage>
</organism>
<comment type="caution">
    <text evidence="2">The sequence shown here is derived from an EMBL/GenBank/DDBJ whole genome shotgun (WGS) entry which is preliminary data.</text>
</comment>
<evidence type="ECO:0000259" key="1">
    <source>
        <dbReference type="Pfam" id="PF00535"/>
    </source>
</evidence>